<gene>
    <name evidence="2" type="ORF">IMG5_170840</name>
</gene>
<protein>
    <recommendedName>
        <fullName evidence="4">Transmembrane protein</fullName>
    </recommendedName>
</protein>
<feature type="transmembrane region" description="Helical" evidence="1">
    <location>
        <begin position="209"/>
        <end position="234"/>
    </location>
</feature>
<dbReference type="Proteomes" id="UP000008983">
    <property type="component" value="Unassembled WGS sequence"/>
</dbReference>
<dbReference type="InParanoid" id="G0R1I9"/>
<proteinExistence type="predicted"/>
<dbReference type="GeneID" id="14904745"/>
<accession>G0R1I9</accession>
<keyword evidence="1" id="KW-1133">Transmembrane helix</keyword>
<dbReference type="RefSeq" id="XP_004029898.1">
    <property type="nucleotide sequence ID" value="XM_004029850.1"/>
</dbReference>
<keyword evidence="3" id="KW-1185">Reference proteome</keyword>
<keyword evidence="1" id="KW-0812">Transmembrane</keyword>
<sequence>MKQRLHIITKKVKQSLQNSIIITKKPIFLTKMEYPKQPEIQIILILRKPQQKTTFGKTNQTKILQKTSSNKSKITKIQQQQITKKYKKIIPIKIMTKPLIFHIQNQTILISFNQKKIILHLFYPNNKIHIFLCRKNQLIFVYKTICRLKMIIQAKKILLVKKKNYIILSLLIISVILRLQNVVCKIIFRKINKILLQQNIRITLKGGICQILIINSPQVMLFLIFNFQICKIIYPKLPQ</sequence>
<name>G0R1I9_ICHMU</name>
<evidence type="ECO:0000313" key="3">
    <source>
        <dbReference type="Proteomes" id="UP000008983"/>
    </source>
</evidence>
<evidence type="ECO:0008006" key="4">
    <source>
        <dbReference type="Google" id="ProtNLM"/>
    </source>
</evidence>
<dbReference type="EMBL" id="GL984220">
    <property type="protein sequence ID" value="EGR28662.1"/>
    <property type="molecule type" value="Genomic_DNA"/>
</dbReference>
<evidence type="ECO:0000313" key="2">
    <source>
        <dbReference type="EMBL" id="EGR28662.1"/>
    </source>
</evidence>
<reference evidence="2 3" key="1">
    <citation type="submission" date="2011-07" db="EMBL/GenBank/DDBJ databases">
        <authorList>
            <person name="Coyne R."/>
            <person name="Brami D."/>
            <person name="Johnson J."/>
            <person name="Hostetler J."/>
            <person name="Hannick L."/>
            <person name="Clark T."/>
            <person name="Cassidy-Hanley D."/>
            <person name="Inman J."/>
        </authorList>
    </citation>
    <scope>NUCLEOTIDE SEQUENCE [LARGE SCALE GENOMIC DNA]</scope>
    <source>
        <strain evidence="2 3">G5</strain>
    </source>
</reference>
<feature type="transmembrane region" description="Helical" evidence="1">
    <location>
        <begin position="165"/>
        <end position="188"/>
    </location>
</feature>
<keyword evidence="1" id="KW-0472">Membrane</keyword>
<dbReference type="AlphaFoldDB" id="G0R1I9"/>
<organism evidence="2 3">
    <name type="scientific">Ichthyophthirius multifiliis</name>
    <name type="common">White spot disease agent</name>
    <name type="synonym">Ich</name>
    <dbReference type="NCBI Taxonomy" id="5932"/>
    <lineage>
        <taxon>Eukaryota</taxon>
        <taxon>Sar</taxon>
        <taxon>Alveolata</taxon>
        <taxon>Ciliophora</taxon>
        <taxon>Intramacronucleata</taxon>
        <taxon>Oligohymenophorea</taxon>
        <taxon>Hymenostomatida</taxon>
        <taxon>Ophryoglenina</taxon>
        <taxon>Ichthyophthirius</taxon>
    </lineage>
</organism>
<evidence type="ECO:0000256" key="1">
    <source>
        <dbReference type="SAM" id="Phobius"/>
    </source>
</evidence>